<dbReference type="HAMAP" id="MF_01023">
    <property type="entry name" value="HisC_aminotrans_2"/>
    <property type="match status" value="1"/>
</dbReference>
<sequence length="365" mass="41322">MKFNDVLENLTNYEAGKPIELVVREFGVKEKDVLKLASNENPMGTSKKVQKALKKAAAHAHLYPDDSMFELKDALSSKYKIKPENIIIGSGSDQVIEFALHAKTNSKNAILVAGTTFAMYEIYAKHTGAKIYKTQSKQHDLDEFSKIYKEKKDEISVIFLCIPNNPLGECLDRKDVYKFIQSIDKDVLVIIDGAYNEFATFKDSKKEIKPKDLLDKFSNVLYLGTFSKIYGLGGMRIGYGIASEQIIKALSKLRAPFNVTTPSLVAALEVLKDEKFVEDTLKNNLKEMKKYEKFAKKNGLEFIPSYTNFITFLFKKQDSSEICDKLLRQGIILRNLKGYGMNAIRITIGLPKDNQRVLKALKELL</sequence>
<dbReference type="InterPro" id="IPR015422">
    <property type="entry name" value="PyrdxlP-dep_Trfase_small"/>
</dbReference>
<accession>A0A128EC11</accession>
<evidence type="ECO:0000256" key="8">
    <source>
        <dbReference type="ARBA" id="ARBA00047481"/>
    </source>
</evidence>
<keyword evidence="9" id="KW-0028">Amino-acid biosynthesis</keyword>
<dbReference type="PANTHER" id="PTHR43643">
    <property type="entry name" value="HISTIDINOL-PHOSPHATE AMINOTRANSFERASE 2"/>
    <property type="match status" value="1"/>
</dbReference>
<feature type="modified residue" description="N6-(pyridoxal phosphate)lysine" evidence="9">
    <location>
        <position position="228"/>
    </location>
</feature>
<gene>
    <name evidence="9 11" type="primary">hisC</name>
    <name evidence="11" type="ORF">ERS672216_00091</name>
</gene>
<dbReference type="UniPathway" id="UPA00031">
    <property type="reaction ID" value="UER00012"/>
</dbReference>
<comment type="catalytic activity">
    <reaction evidence="8 9">
        <text>L-histidinol phosphate + 2-oxoglutarate = 3-(imidazol-4-yl)-2-oxopropyl phosphate + L-glutamate</text>
        <dbReference type="Rhea" id="RHEA:23744"/>
        <dbReference type="ChEBI" id="CHEBI:16810"/>
        <dbReference type="ChEBI" id="CHEBI:29985"/>
        <dbReference type="ChEBI" id="CHEBI:57766"/>
        <dbReference type="ChEBI" id="CHEBI:57980"/>
        <dbReference type="EC" id="2.6.1.9"/>
    </reaction>
</comment>
<evidence type="ECO:0000256" key="3">
    <source>
        <dbReference type="ARBA" id="ARBA00007970"/>
    </source>
</evidence>
<evidence type="ECO:0000256" key="9">
    <source>
        <dbReference type="HAMAP-Rule" id="MF_01023"/>
    </source>
</evidence>
<evidence type="ECO:0000313" key="11">
    <source>
        <dbReference type="EMBL" id="CZE45902.1"/>
    </source>
</evidence>
<keyword evidence="12" id="KW-1185">Reference proteome</keyword>
<dbReference type="InterPro" id="IPR015424">
    <property type="entry name" value="PyrdxlP-dep_Trfase"/>
</dbReference>
<evidence type="ECO:0000256" key="4">
    <source>
        <dbReference type="ARBA" id="ARBA00011738"/>
    </source>
</evidence>
<dbReference type="InterPro" id="IPR004839">
    <property type="entry name" value="Aminotransferase_I/II_large"/>
</dbReference>
<evidence type="ECO:0000259" key="10">
    <source>
        <dbReference type="Pfam" id="PF00155"/>
    </source>
</evidence>
<dbReference type="PANTHER" id="PTHR43643:SF3">
    <property type="entry name" value="HISTIDINOL-PHOSPHATE AMINOTRANSFERASE"/>
    <property type="match status" value="1"/>
</dbReference>
<dbReference type="Proteomes" id="UP000069632">
    <property type="component" value="Unassembled WGS sequence"/>
</dbReference>
<protein>
    <recommendedName>
        <fullName evidence="9">Histidinol-phosphate aminotransferase</fullName>
        <ecNumber evidence="9">2.6.1.9</ecNumber>
    </recommendedName>
    <alternativeName>
        <fullName evidence="9">Imidazole acetol-phosphate transaminase</fullName>
    </alternativeName>
</protein>
<dbReference type="SUPFAM" id="SSF53383">
    <property type="entry name" value="PLP-dependent transferases"/>
    <property type="match status" value="1"/>
</dbReference>
<evidence type="ECO:0000313" key="12">
    <source>
        <dbReference type="Proteomes" id="UP000069632"/>
    </source>
</evidence>
<dbReference type="OrthoDB" id="9813612at2"/>
<organism evidence="11 12">
    <name type="scientific">Campylobacter geochelonis</name>
    <dbReference type="NCBI Taxonomy" id="1780362"/>
    <lineage>
        <taxon>Bacteria</taxon>
        <taxon>Pseudomonadati</taxon>
        <taxon>Campylobacterota</taxon>
        <taxon>Epsilonproteobacteria</taxon>
        <taxon>Campylobacterales</taxon>
        <taxon>Campylobacteraceae</taxon>
        <taxon>Campylobacter</taxon>
    </lineage>
</organism>
<comment type="cofactor">
    <cofactor evidence="1 9">
        <name>pyridoxal 5'-phosphate</name>
        <dbReference type="ChEBI" id="CHEBI:597326"/>
    </cofactor>
</comment>
<comment type="subunit">
    <text evidence="4 9">Homodimer.</text>
</comment>
<reference evidence="11 12" key="1">
    <citation type="submission" date="2016-02" db="EMBL/GenBank/DDBJ databases">
        <authorList>
            <consortium name="Pathogen Informatics"/>
        </authorList>
    </citation>
    <scope>NUCLEOTIDE SEQUENCE [LARGE SCALE GENOMIC DNA]</scope>
    <source>
        <strain evidence="11 12">RC20</strain>
    </source>
</reference>
<dbReference type="EC" id="2.6.1.9" evidence="9"/>
<dbReference type="EMBL" id="FIZP01000001">
    <property type="protein sequence ID" value="CZE45902.1"/>
    <property type="molecule type" value="Genomic_DNA"/>
</dbReference>
<dbReference type="GO" id="GO:0000105">
    <property type="term" value="P:L-histidine biosynthetic process"/>
    <property type="evidence" value="ECO:0007669"/>
    <property type="project" value="UniProtKB-UniRule"/>
</dbReference>
<evidence type="ECO:0000256" key="2">
    <source>
        <dbReference type="ARBA" id="ARBA00005011"/>
    </source>
</evidence>
<evidence type="ECO:0000256" key="5">
    <source>
        <dbReference type="ARBA" id="ARBA00022576"/>
    </source>
</evidence>
<keyword evidence="9" id="KW-0368">Histidine biosynthesis</keyword>
<dbReference type="InterPro" id="IPR050106">
    <property type="entry name" value="HistidinolP_aminotransfase"/>
</dbReference>
<proteinExistence type="inferred from homology"/>
<comment type="pathway">
    <text evidence="2 9">Amino-acid biosynthesis; L-histidine biosynthesis; L-histidine from 5-phospho-alpha-D-ribose 1-diphosphate: step 7/9.</text>
</comment>
<keyword evidence="7 9" id="KW-0663">Pyridoxal phosphate</keyword>
<dbReference type="InterPro" id="IPR005861">
    <property type="entry name" value="HisP_aminotrans"/>
</dbReference>
<keyword evidence="6 9" id="KW-0808">Transferase</keyword>
<dbReference type="Pfam" id="PF00155">
    <property type="entry name" value="Aminotran_1_2"/>
    <property type="match status" value="1"/>
</dbReference>
<evidence type="ECO:0000256" key="6">
    <source>
        <dbReference type="ARBA" id="ARBA00022679"/>
    </source>
</evidence>
<comment type="similarity">
    <text evidence="3 9">Belongs to the class-II pyridoxal-phosphate-dependent aminotransferase family. Histidinol-phosphate aminotransferase subfamily.</text>
</comment>
<dbReference type="CDD" id="cd00609">
    <property type="entry name" value="AAT_like"/>
    <property type="match status" value="1"/>
</dbReference>
<dbReference type="GO" id="GO:0030170">
    <property type="term" value="F:pyridoxal phosphate binding"/>
    <property type="evidence" value="ECO:0007669"/>
    <property type="project" value="InterPro"/>
</dbReference>
<evidence type="ECO:0000256" key="1">
    <source>
        <dbReference type="ARBA" id="ARBA00001933"/>
    </source>
</evidence>
<dbReference type="RefSeq" id="WP_075493689.1">
    <property type="nucleotide sequence ID" value="NZ_CP053844.1"/>
</dbReference>
<dbReference type="GO" id="GO:0004400">
    <property type="term" value="F:histidinol-phosphate transaminase activity"/>
    <property type="evidence" value="ECO:0007669"/>
    <property type="project" value="UniProtKB-UniRule"/>
</dbReference>
<feature type="domain" description="Aminotransferase class I/classII large" evidence="10">
    <location>
        <begin position="31"/>
        <end position="360"/>
    </location>
</feature>
<dbReference type="Gene3D" id="3.40.640.10">
    <property type="entry name" value="Type I PLP-dependent aspartate aminotransferase-like (Major domain)"/>
    <property type="match status" value="1"/>
</dbReference>
<name>A0A128EC11_9BACT</name>
<dbReference type="NCBIfam" id="TIGR01141">
    <property type="entry name" value="hisC"/>
    <property type="match status" value="1"/>
</dbReference>
<evidence type="ECO:0000256" key="7">
    <source>
        <dbReference type="ARBA" id="ARBA00022898"/>
    </source>
</evidence>
<dbReference type="AlphaFoldDB" id="A0A128EC11"/>
<keyword evidence="5 9" id="KW-0032">Aminotransferase</keyword>
<dbReference type="InterPro" id="IPR015421">
    <property type="entry name" value="PyrdxlP-dep_Trfase_major"/>
</dbReference>
<dbReference type="Gene3D" id="3.90.1150.10">
    <property type="entry name" value="Aspartate Aminotransferase, domain 1"/>
    <property type="match status" value="1"/>
</dbReference>